<accession>A0A7S2XYH5</accession>
<keyword evidence="1" id="KW-0472">Membrane</keyword>
<protein>
    <submittedName>
        <fullName evidence="2">Uncharacterized protein</fullName>
    </submittedName>
</protein>
<proteinExistence type="predicted"/>
<gene>
    <name evidence="2" type="ORF">FJAP1339_LOCUS7021</name>
</gene>
<name>A0A7S2XYH5_9STRA</name>
<dbReference type="EMBL" id="HBHR01014184">
    <property type="protein sequence ID" value="CAD9865467.1"/>
    <property type="molecule type" value="Transcribed_RNA"/>
</dbReference>
<evidence type="ECO:0000313" key="2">
    <source>
        <dbReference type="EMBL" id="CAD9865467.1"/>
    </source>
</evidence>
<sequence length="146" mass="15965">MTKHCTPDHYFPEDYTEVCRTSYWWRHGKAAAAAVTAAAGLWLLLCAATAASMYTKNSQPTGRLLQKSSRMMTMNKQSTTVIPGLTPAEGQQRRLGHGEVVMEDPCRNQTVLPSLAHDQLLSSGGWFPEDFNPGAVVTVAVHFVGT</sequence>
<keyword evidence="1" id="KW-1133">Transmembrane helix</keyword>
<reference evidence="2" key="1">
    <citation type="submission" date="2021-01" db="EMBL/GenBank/DDBJ databases">
        <authorList>
            <person name="Corre E."/>
            <person name="Pelletier E."/>
            <person name="Niang G."/>
            <person name="Scheremetjew M."/>
            <person name="Finn R."/>
            <person name="Kale V."/>
            <person name="Holt S."/>
            <person name="Cochrane G."/>
            <person name="Meng A."/>
            <person name="Brown T."/>
            <person name="Cohen L."/>
        </authorList>
    </citation>
    <scope>NUCLEOTIDE SEQUENCE</scope>
    <source>
        <strain evidence="2">CCMP1661</strain>
    </source>
</reference>
<dbReference type="AlphaFoldDB" id="A0A7S2XYH5"/>
<keyword evidence="1" id="KW-0812">Transmembrane</keyword>
<evidence type="ECO:0000256" key="1">
    <source>
        <dbReference type="SAM" id="Phobius"/>
    </source>
</evidence>
<feature type="transmembrane region" description="Helical" evidence="1">
    <location>
        <begin position="30"/>
        <end position="54"/>
    </location>
</feature>
<organism evidence="2">
    <name type="scientific">Fibrocapsa japonica</name>
    <dbReference type="NCBI Taxonomy" id="94617"/>
    <lineage>
        <taxon>Eukaryota</taxon>
        <taxon>Sar</taxon>
        <taxon>Stramenopiles</taxon>
        <taxon>Ochrophyta</taxon>
        <taxon>Raphidophyceae</taxon>
        <taxon>Chattonellales</taxon>
        <taxon>Chattonellaceae</taxon>
        <taxon>Fibrocapsa</taxon>
    </lineage>
</organism>